<dbReference type="Pfam" id="PF04140">
    <property type="entry name" value="ICMT"/>
    <property type="match status" value="1"/>
</dbReference>
<dbReference type="GeneID" id="19200413"/>
<evidence type="ECO:0000256" key="2">
    <source>
        <dbReference type="ARBA" id="ARBA00022692"/>
    </source>
</evidence>
<dbReference type="OrthoDB" id="422086at2759"/>
<feature type="transmembrane region" description="Helical" evidence="5">
    <location>
        <begin position="93"/>
        <end position="115"/>
    </location>
</feature>
<keyword evidence="3 5" id="KW-1133">Transmembrane helix</keyword>
<comment type="similarity">
    <text evidence="5">Belongs to the class VI-like SAM-binding methyltransferase superfamily. Isoprenylcysteine carboxyl methyltransferase family.</text>
</comment>
<dbReference type="OMA" id="RFFTWEL"/>
<dbReference type="Proteomes" id="UP000053558">
    <property type="component" value="Unassembled WGS sequence"/>
</dbReference>
<dbReference type="PANTHER" id="PTHR43847:SF1">
    <property type="entry name" value="BLL3993 PROTEIN"/>
    <property type="match status" value="1"/>
</dbReference>
<dbReference type="InterPro" id="IPR052527">
    <property type="entry name" value="Metal_cation-efflux_comp"/>
</dbReference>
<evidence type="ECO:0000313" key="7">
    <source>
        <dbReference type="Proteomes" id="UP000053558"/>
    </source>
</evidence>
<proteinExistence type="inferred from homology"/>
<keyword evidence="5" id="KW-0256">Endoplasmic reticulum</keyword>
<keyword evidence="7" id="KW-1185">Reference proteome</keyword>
<evidence type="ECO:0000256" key="4">
    <source>
        <dbReference type="ARBA" id="ARBA00023136"/>
    </source>
</evidence>
<dbReference type="PANTHER" id="PTHR43847">
    <property type="entry name" value="BLL3993 PROTEIN"/>
    <property type="match status" value="1"/>
</dbReference>
<evidence type="ECO:0000313" key="6">
    <source>
        <dbReference type="EMBL" id="EIW74852.1"/>
    </source>
</evidence>
<keyword evidence="5" id="KW-0489">Methyltransferase</keyword>
<keyword evidence="5" id="KW-0949">S-adenosyl-L-methionine</keyword>
<dbReference type="InterPro" id="IPR007269">
    <property type="entry name" value="ICMT_MeTrfase"/>
</dbReference>
<keyword evidence="2 5" id="KW-0812">Transmembrane</keyword>
<dbReference type="EC" id="2.1.1.100" evidence="5"/>
<evidence type="ECO:0000256" key="5">
    <source>
        <dbReference type="RuleBase" id="RU362022"/>
    </source>
</evidence>
<dbReference type="Gene3D" id="1.20.120.1630">
    <property type="match status" value="1"/>
</dbReference>
<dbReference type="GO" id="GO:0004671">
    <property type="term" value="F:protein C-terminal S-isoprenylcysteine carboxyl O-methyltransferase activity"/>
    <property type="evidence" value="ECO:0007669"/>
    <property type="project" value="UniProtKB-EC"/>
</dbReference>
<keyword evidence="4 5" id="KW-0472">Membrane</keyword>
<comment type="subcellular location">
    <subcellularLocation>
        <location evidence="5">Endoplasmic reticulum membrane</location>
        <topology evidence="5">Multi-pass membrane protein</topology>
    </subcellularLocation>
    <subcellularLocation>
        <location evidence="1">Membrane</location>
        <topology evidence="1">Multi-pass membrane protein</topology>
    </subcellularLocation>
</comment>
<protein>
    <recommendedName>
        <fullName evidence="5">Protein-S-isoprenylcysteine O-methyltransferase</fullName>
        <ecNumber evidence="5">2.1.1.100</ecNumber>
    </recommendedName>
</protein>
<dbReference type="AlphaFoldDB" id="A0A5M3M648"/>
<feature type="transmembrane region" description="Helical" evidence="5">
    <location>
        <begin position="54"/>
        <end position="73"/>
    </location>
</feature>
<feature type="transmembrane region" description="Helical" evidence="5">
    <location>
        <begin position="148"/>
        <end position="165"/>
    </location>
</feature>
<name>A0A5M3M648_CONPW</name>
<comment type="caution">
    <text evidence="6">The sequence shown here is derived from an EMBL/GenBank/DDBJ whole genome shotgun (WGS) entry which is preliminary data.</text>
</comment>
<sequence>MSWLKVGLQLTAVTSYHISITDPSTTPAKDLSNDFEKPILDWVILKFGFPMARALIWLPVLAETAIAVSFHYPSKASSQVLSFIGSKPAISTFASRMFVVVGFLTVIGSMGRVWCFRTLGRQFTFNMGLVKDHTLVTSGPYAWVRHPSYAFAFLQCAGFMLMHAVPGSWLREAGGLFGLRLGITGVHVLLNVMGMALMITRLPVEDEFLHKHFGKEWEEYARTVSYRMIPGII</sequence>
<feature type="non-terminal residue" evidence="6">
    <location>
        <position position="1"/>
    </location>
</feature>
<evidence type="ECO:0000256" key="3">
    <source>
        <dbReference type="ARBA" id="ARBA00022989"/>
    </source>
</evidence>
<gene>
    <name evidence="6" type="ORF">CONPUDRAFT_132466</name>
</gene>
<evidence type="ECO:0000256" key="1">
    <source>
        <dbReference type="ARBA" id="ARBA00004141"/>
    </source>
</evidence>
<dbReference type="RefSeq" id="XP_007774919.1">
    <property type="nucleotide sequence ID" value="XM_007776729.1"/>
</dbReference>
<comment type="catalytic activity">
    <reaction evidence="5">
        <text>[protein]-C-terminal S-[(2E,6E)-farnesyl]-L-cysteine + S-adenosyl-L-methionine = [protein]-C-terminal S-[(2E,6E)-farnesyl]-L-cysteine methyl ester + S-adenosyl-L-homocysteine</text>
        <dbReference type="Rhea" id="RHEA:21672"/>
        <dbReference type="Rhea" id="RHEA-COMP:12125"/>
        <dbReference type="Rhea" id="RHEA-COMP:12126"/>
        <dbReference type="ChEBI" id="CHEBI:57856"/>
        <dbReference type="ChEBI" id="CHEBI:59789"/>
        <dbReference type="ChEBI" id="CHEBI:90510"/>
        <dbReference type="ChEBI" id="CHEBI:90511"/>
        <dbReference type="EC" id="2.1.1.100"/>
    </reaction>
</comment>
<organism evidence="6 7">
    <name type="scientific">Coniophora puteana (strain RWD-64-598)</name>
    <name type="common">Brown rot fungus</name>
    <dbReference type="NCBI Taxonomy" id="741705"/>
    <lineage>
        <taxon>Eukaryota</taxon>
        <taxon>Fungi</taxon>
        <taxon>Dikarya</taxon>
        <taxon>Basidiomycota</taxon>
        <taxon>Agaricomycotina</taxon>
        <taxon>Agaricomycetes</taxon>
        <taxon>Agaricomycetidae</taxon>
        <taxon>Boletales</taxon>
        <taxon>Coniophorineae</taxon>
        <taxon>Coniophoraceae</taxon>
        <taxon>Coniophora</taxon>
    </lineage>
</organism>
<reference evidence="7" key="1">
    <citation type="journal article" date="2012" name="Science">
        <title>The Paleozoic origin of enzymatic lignin decomposition reconstructed from 31 fungal genomes.</title>
        <authorList>
            <person name="Floudas D."/>
            <person name="Binder M."/>
            <person name="Riley R."/>
            <person name="Barry K."/>
            <person name="Blanchette R.A."/>
            <person name="Henrissat B."/>
            <person name="Martinez A.T."/>
            <person name="Otillar R."/>
            <person name="Spatafora J.W."/>
            <person name="Yadav J.S."/>
            <person name="Aerts A."/>
            <person name="Benoit I."/>
            <person name="Boyd A."/>
            <person name="Carlson A."/>
            <person name="Copeland A."/>
            <person name="Coutinho P.M."/>
            <person name="de Vries R.P."/>
            <person name="Ferreira P."/>
            <person name="Findley K."/>
            <person name="Foster B."/>
            <person name="Gaskell J."/>
            <person name="Glotzer D."/>
            <person name="Gorecki P."/>
            <person name="Heitman J."/>
            <person name="Hesse C."/>
            <person name="Hori C."/>
            <person name="Igarashi K."/>
            <person name="Jurgens J.A."/>
            <person name="Kallen N."/>
            <person name="Kersten P."/>
            <person name="Kohler A."/>
            <person name="Kuees U."/>
            <person name="Kumar T.K.A."/>
            <person name="Kuo A."/>
            <person name="LaButti K."/>
            <person name="Larrondo L.F."/>
            <person name="Lindquist E."/>
            <person name="Ling A."/>
            <person name="Lombard V."/>
            <person name="Lucas S."/>
            <person name="Lundell T."/>
            <person name="Martin R."/>
            <person name="McLaughlin D.J."/>
            <person name="Morgenstern I."/>
            <person name="Morin E."/>
            <person name="Murat C."/>
            <person name="Nagy L.G."/>
            <person name="Nolan M."/>
            <person name="Ohm R.A."/>
            <person name="Patyshakuliyeva A."/>
            <person name="Rokas A."/>
            <person name="Ruiz-Duenas F.J."/>
            <person name="Sabat G."/>
            <person name="Salamov A."/>
            <person name="Samejima M."/>
            <person name="Schmutz J."/>
            <person name="Slot J.C."/>
            <person name="St John F."/>
            <person name="Stenlid J."/>
            <person name="Sun H."/>
            <person name="Sun S."/>
            <person name="Syed K."/>
            <person name="Tsang A."/>
            <person name="Wiebenga A."/>
            <person name="Young D."/>
            <person name="Pisabarro A."/>
            <person name="Eastwood D.C."/>
            <person name="Martin F."/>
            <person name="Cullen D."/>
            <person name="Grigoriev I.V."/>
            <person name="Hibbett D.S."/>
        </authorList>
    </citation>
    <scope>NUCLEOTIDE SEQUENCE [LARGE SCALE GENOMIC DNA]</scope>
    <source>
        <strain evidence="7">RWD-64-598 SS2</strain>
    </source>
</reference>
<dbReference type="GO" id="GO:0032259">
    <property type="term" value="P:methylation"/>
    <property type="evidence" value="ECO:0007669"/>
    <property type="project" value="UniProtKB-KW"/>
</dbReference>
<dbReference type="KEGG" id="cput:CONPUDRAFT_132466"/>
<keyword evidence="5" id="KW-0808">Transferase</keyword>
<dbReference type="GO" id="GO:0005789">
    <property type="term" value="C:endoplasmic reticulum membrane"/>
    <property type="evidence" value="ECO:0007669"/>
    <property type="project" value="UniProtKB-SubCell"/>
</dbReference>
<feature type="transmembrane region" description="Helical" evidence="5">
    <location>
        <begin position="177"/>
        <end position="199"/>
    </location>
</feature>
<accession>A0A5M3M648</accession>
<dbReference type="EMBL" id="JH711590">
    <property type="protein sequence ID" value="EIW74852.1"/>
    <property type="molecule type" value="Genomic_DNA"/>
</dbReference>